<evidence type="ECO:0000313" key="6">
    <source>
        <dbReference type="EMBL" id="KMQ96935.1"/>
    </source>
</evidence>
<evidence type="ECO:0000313" key="7">
    <source>
        <dbReference type="Proteomes" id="UP000036403"/>
    </source>
</evidence>
<dbReference type="AlphaFoldDB" id="A0A0J7NWZ0"/>
<dbReference type="GO" id="GO:0005829">
    <property type="term" value="C:cytosol"/>
    <property type="evidence" value="ECO:0007669"/>
    <property type="project" value="TreeGrafter"/>
</dbReference>
<dbReference type="Gene3D" id="3.30.2380.10">
    <property type="entry name" value="CGI121/TPRKB"/>
    <property type="match status" value="1"/>
</dbReference>
<reference evidence="6 7" key="1">
    <citation type="submission" date="2015-04" db="EMBL/GenBank/DDBJ databases">
        <title>Lasius niger genome sequencing.</title>
        <authorList>
            <person name="Konorov E.A."/>
            <person name="Nikitin M.A."/>
            <person name="Kirill M.V."/>
            <person name="Chang P."/>
        </authorList>
    </citation>
    <scope>NUCLEOTIDE SEQUENCE [LARGE SCALE GENOMIC DNA]</scope>
    <source>
        <tissue evidence="6">Whole</tissue>
    </source>
</reference>
<dbReference type="InterPro" id="IPR036504">
    <property type="entry name" value="CGI121/TPRKB_sf"/>
</dbReference>
<dbReference type="OrthoDB" id="329139at2759"/>
<evidence type="ECO:0000256" key="2">
    <source>
        <dbReference type="ARBA" id="ARBA00005546"/>
    </source>
</evidence>
<dbReference type="GO" id="GO:0005634">
    <property type="term" value="C:nucleus"/>
    <property type="evidence" value="ECO:0007669"/>
    <property type="project" value="UniProtKB-SubCell"/>
</dbReference>
<dbReference type="InterPro" id="IPR013926">
    <property type="entry name" value="CGI121/TPRKB"/>
</dbReference>
<comment type="caution">
    <text evidence="6">The sequence shown here is derived from an EMBL/GenBank/DDBJ whole genome shotgun (WGS) entry which is preliminary data.</text>
</comment>
<dbReference type="GO" id="GO:0000408">
    <property type="term" value="C:EKC/KEOPS complex"/>
    <property type="evidence" value="ECO:0007669"/>
    <property type="project" value="TreeGrafter"/>
</dbReference>
<keyword evidence="7" id="KW-1185">Reference proteome</keyword>
<evidence type="ECO:0000256" key="1">
    <source>
        <dbReference type="ARBA" id="ARBA00004123"/>
    </source>
</evidence>
<dbReference type="EMBL" id="LBMM01001094">
    <property type="protein sequence ID" value="KMQ96935.1"/>
    <property type="molecule type" value="Genomic_DNA"/>
</dbReference>
<proteinExistence type="inferred from homology"/>
<dbReference type="PANTHER" id="PTHR15840:SF10">
    <property type="entry name" value="EKC_KEOPS COMPLEX SUBUNIT TPRKB"/>
    <property type="match status" value="1"/>
</dbReference>
<dbReference type="GO" id="GO:0002949">
    <property type="term" value="P:tRNA threonylcarbamoyladenosine modification"/>
    <property type="evidence" value="ECO:0007669"/>
    <property type="project" value="TreeGrafter"/>
</dbReference>
<comment type="similarity">
    <text evidence="2 5">Belongs to the CGI121/TPRKB family.</text>
</comment>
<dbReference type="PANTHER" id="PTHR15840">
    <property type="entry name" value="CGI-121 FAMILY MEMBER"/>
    <property type="match status" value="1"/>
</dbReference>
<evidence type="ECO:0000256" key="5">
    <source>
        <dbReference type="RuleBase" id="RU004398"/>
    </source>
</evidence>
<accession>A0A0J7NWZ0</accession>
<sequence>MDDYRVELDRETGLYCTLHLFTDVTNIAEIREKVVTGKLRCCVVKASLIIDAFQAVVAANKVALNAKQNRLITKTVYTEILFYLSMSKKISRALTEFGIDDSDKNIVVILVHKLDEEQSMLEEVLGSIKGERVPISRIQEFADVNLVMKTYKIEKDELRVSSLINAIVSRISCKDFML</sequence>
<dbReference type="PaxDb" id="67767-A0A0J7NWZ0"/>
<dbReference type="Proteomes" id="UP000036403">
    <property type="component" value="Unassembled WGS sequence"/>
</dbReference>
<gene>
    <name evidence="6" type="ORF">RF55_2757</name>
</gene>
<evidence type="ECO:0000256" key="3">
    <source>
        <dbReference type="ARBA" id="ARBA00022694"/>
    </source>
</evidence>
<name>A0A0J7NWZ0_LASNI</name>
<dbReference type="NCBIfam" id="NF011465">
    <property type="entry name" value="PRK14886.1-1"/>
    <property type="match status" value="1"/>
</dbReference>
<organism evidence="6 7">
    <name type="scientific">Lasius niger</name>
    <name type="common">Black garden ant</name>
    <dbReference type="NCBI Taxonomy" id="67767"/>
    <lineage>
        <taxon>Eukaryota</taxon>
        <taxon>Metazoa</taxon>
        <taxon>Ecdysozoa</taxon>
        <taxon>Arthropoda</taxon>
        <taxon>Hexapoda</taxon>
        <taxon>Insecta</taxon>
        <taxon>Pterygota</taxon>
        <taxon>Neoptera</taxon>
        <taxon>Endopterygota</taxon>
        <taxon>Hymenoptera</taxon>
        <taxon>Apocrita</taxon>
        <taxon>Aculeata</taxon>
        <taxon>Formicoidea</taxon>
        <taxon>Formicidae</taxon>
        <taxon>Formicinae</taxon>
        <taxon>Lasius</taxon>
        <taxon>Lasius</taxon>
    </lineage>
</organism>
<protein>
    <submittedName>
        <fullName evidence="6">Tp53rk-binding protein</fullName>
    </submittedName>
</protein>
<comment type="subcellular location">
    <subcellularLocation>
        <location evidence="1">Nucleus</location>
    </subcellularLocation>
</comment>
<dbReference type="STRING" id="67767.A0A0J7NWZ0"/>
<keyword evidence="3" id="KW-0819">tRNA processing</keyword>
<evidence type="ECO:0000256" key="4">
    <source>
        <dbReference type="ARBA" id="ARBA00023242"/>
    </source>
</evidence>
<dbReference type="SUPFAM" id="SSF143870">
    <property type="entry name" value="PF0523-like"/>
    <property type="match status" value="1"/>
</dbReference>
<dbReference type="Pfam" id="PF08617">
    <property type="entry name" value="CGI-121"/>
    <property type="match status" value="1"/>
</dbReference>
<keyword evidence="4 5" id="KW-0539">Nucleus</keyword>